<proteinExistence type="predicted"/>
<keyword evidence="3" id="KW-1185">Reference proteome</keyword>
<feature type="transmembrane region" description="Helical" evidence="1">
    <location>
        <begin position="84"/>
        <end position="105"/>
    </location>
</feature>
<evidence type="ECO:0008006" key="4">
    <source>
        <dbReference type="Google" id="ProtNLM"/>
    </source>
</evidence>
<dbReference type="AlphaFoldDB" id="A0A8J2UCE8"/>
<keyword evidence="1" id="KW-0472">Membrane</keyword>
<evidence type="ECO:0000313" key="2">
    <source>
        <dbReference type="EMBL" id="GGA96253.1"/>
    </source>
</evidence>
<feature type="transmembrane region" description="Helical" evidence="1">
    <location>
        <begin position="53"/>
        <end position="78"/>
    </location>
</feature>
<evidence type="ECO:0000256" key="1">
    <source>
        <dbReference type="SAM" id="Phobius"/>
    </source>
</evidence>
<keyword evidence="1" id="KW-1133">Transmembrane helix</keyword>
<organism evidence="2 3">
    <name type="scientific">Puia dinghuensis</name>
    <dbReference type="NCBI Taxonomy" id="1792502"/>
    <lineage>
        <taxon>Bacteria</taxon>
        <taxon>Pseudomonadati</taxon>
        <taxon>Bacteroidota</taxon>
        <taxon>Chitinophagia</taxon>
        <taxon>Chitinophagales</taxon>
        <taxon>Chitinophagaceae</taxon>
        <taxon>Puia</taxon>
    </lineage>
</organism>
<feature type="transmembrane region" description="Helical" evidence="1">
    <location>
        <begin position="135"/>
        <end position="153"/>
    </location>
</feature>
<dbReference type="EMBL" id="BMJC01000002">
    <property type="protein sequence ID" value="GGA96253.1"/>
    <property type="molecule type" value="Genomic_DNA"/>
</dbReference>
<accession>A0A8J2UCE8</accession>
<reference evidence="2" key="2">
    <citation type="submission" date="2020-09" db="EMBL/GenBank/DDBJ databases">
        <authorList>
            <person name="Sun Q."/>
            <person name="Zhou Y."/>
        </authorList>
    </citation>
    <scope>NUCLEOTIDE SEQUENCE</scope>
    <source>
        <strain evidence="2">CGMCC 1.15448</strain>
    </source>
</reference>
<dbReference type="Proteomes" id="UP000607559">
    <property type="component" value="Unassembled WGS sequence"/>
</dbReference>
<comment type="caution">
    <text evidence="2">The sequence shown here is derived from an EMBL/GenBank/DDBJ whole genome shotgun (WGS) entry which is preliminary data.</text>
</comment>
<feature type="transmembrane region" description="Helical" evidence="1">
    <location>
        <begin position="6"/>
        <end position="32"/>
    </location>
</feature>
<protein>
    <recommendedName>
        <fullName evidence="4">DUF2269 family protein</fullName>
    </recommendedName>
</protein>
<gene>
    <name evidence="2" type="ORF">GCM10011511_19440</name>
</gene>
<sequence>MNTLRLLQSLVVIHLTGLTLMAGTSAVSFLAFKKLSNSLDEDQAAVKYYFKKLLGLSGLLPLGAILLISSGVGLLLITHTYGQLWFQLKMGVVVALISNGFLFGARQEVKIKQILDAPESQIHLQLRQPLVRLRIFYAIQLTLFLLAIILTVTKPG</sequence>
<keyword evidence="1" id="KW-0812">Transmembrane</keyword>
<dbReference type="RefSeq" id="WP_188931006.1">
    <property type="nucleotide sequence ID" value="NZ_BMJC01000002.1"/>
</dbReference>
<name>A0A8J2UCE8_9BACT</name>
<evidence type="ECO:0000313" key="3">
    <source>
        <dbReference type="Proteomes" id="UP000607559"/>
    </source>
</evidence>
<reference evidence="2" key="1">
    <citation type="journal article" date="2014" name="Int. J. Syst. Evol. Microbiol.">
        <title>Complete genome sequence of Corynebacterium casei LMG S-19264T (=DSM 44701T), isolated from a smear-ripened cheese.</title>
        <authorList>
            <consortium name="US DOE Joint Genome Institute (JGI-PGF)"/>
            <person name="Walter F."/>
            <person name="Albersmeier A."/>
            <person name="Kalinowski J."/>
            <person name="Ruckert C."/>
        </authorList>
    </citation>
    <scope>NUCLEOTIDE SEQUENCE</scope>
    <source>
        <strain evidence="2">CGMCC 1.15448</strain>
    </source>
</reference>